<proteinExistence type="predicted"/>
<accession>A0ABS4WBG6</accession>
<name>A0ABS4WBG6_9MICC</name>
<feature type="signal peptide" evidence="1">
    <location>
        <begin position="1"/>
        <end position="24"/>
    </location>
</feature>
<dbReference type="Pfam" id="PF03724">
    <property type="entry name" value="META"/>
    <property type="match status" value="1"/>
</dbReference>
<keyword evidence="4" id="KW-1185">Reference proteome</keyword>
<keyword evidence="1" id="KW-0732">Signal</keyword>
<feature type="domain" description="DUF306" evidence="2">
    <location>
        <begin position="35"/>
        <end position="99"/>
    </location>
</feature>
<evidence type="ECO:0000313" key="3">
    <source>
        <dbReference type="EMBL" id="MBP2373549.1"/>
    </source>
</evidence>
<reference evidence="3 4" key="1">
    <citation type="submission" date="2021-03" db="EMBL/GenBank/DDBJ databases">
        <title>Sequencing the genomes of 1000 actinobacteria strains.</title>
        <authorList>
            <person name="Klenk H.-P."/>
        </authorList>
    </citation>
    <scope>NUCLEOTIDE SEQUENCE [LARGE SCALE GENOMIC DNA]</scope>
    <source>
        <strain evidence="3 4">DSM 15454</strain>
    </source>
</reference>
<comment type="caution">
    <text evidence="3">The sequence shown here is derived from an EMBL/GenBank/DDBJ whole genome shotgun (WGS) entry which is preliminary data.</text>
</comment>
<feature type="chain" id="PRO_5045211313" evidence="1">
    <location>
        <begin position="25"/>
        <end position="121"/>
    </location>
</feature>
<evidence type="ECO:0000256" key="1">
    <source>
        <dbReference type="SAM" id="SignalP"/>
    </source>
</evidence>
<gene>
    <name evidence="3" type="ORF">JOF46_001461</name>
</gene>
<dbReference type="RefSeq" id="WP_209906721.1">
    <property type="nucleotide sequence ID" value="NZ_BAAAMI010000005.1"/>
</dbReference>
<sequence>MTRKISALALLGTILLLSSCASSARVPPDPVGGWGTDGPGQPNLVLEANGKLHGTDGCNRLVGSYEASGTDITFGPLGGTRMFCEGVDTWLSNAAGGTLGADTLEITDAQGQRIGTLERMP</sequence>
<dbReference type="Proteomes" id="UP000766570">
    <property type="component" value="Unassembled WGS sequence"/>
</dbReference>
<keyword evidence="3" id="KW-0346">Stress response</keyword>
<evidence type="ECO:0000313" key="4">
    <source>
        <dbReference type="Proteomes" id="UP000766570"/>
    </source>
</evidence>
<dbReference type="InterPro" id="IPR038670">
    <property type="entry name" value="HslJ-like_sf"/>
</dbReference>
<dbReference type="Gene3D" id="2.40.128.270">
    <property type="match status" value="1"/>
</dbReference>
<evidence type="ECO:0000259" key="2">
    <source>
        <dbReference type="Pfam" id="PF03724"/>
    </source>
</evidence>
<protein>
    <submittedName>
        <fullName evidence="3">Heat shock protein HslJ</fullName>
    </submittedName>
</protein>
<dbReference type="PROSITE" id="PS51257">
    <property type="entry name" value="PROKAR_LIPOPROTEIN"/>
    <property type="match status" value="1"/>
</dbReference>
<organism evidence="3 4">
    <name type="scientific">Paeniglutamicibacter psychrophenolicus</name>
    <dbReference type="NCBI Taxonomy" id="257454"/>
    <lineage>
        <taxon>Bacteria</taxon>
        <taxon>Bacillati</taxon>
        <taxon>Actinomycetota</taxon>
        <taxon>Actinomycetes</taxon>
        <taxon>Micrococcales</taxon>
        <taxon>Micrococcaceae</taxon>
        <taxon>Paeniglutamicibacter</taxon>
    </lineage>
</organism>
<dbReference type="EMBL" id="JAGIOE010000001">
    <property type="protein sequence ID" value="MBP2373549.1"/>
    <property type="molecule type" value="Genomic_DNA"/>
</dbReference>
<dbReference type="InterPro" id="IPR005184">
    <property type="entry name" value="DUF306_Meta_HslJ"/>
</dbReference>